<dbReference type="CDD" id="cd11713">
    <property type="entry name" value="GINS_A_psf3"/>
    <property type="match status" value="1"/>
</dbReference>
<dbReference type="Pfam" id="PF22466">
    <property type="entry name" value="PSF3_N"/>
    <property type="match status" value="1"/>
</dbReference>
<proteinExistence type="inferred from homology"/>
<dbReference type="PANTHER" id="PTHR22768:SF0">
    <property type="entry name" value="DNA REPLICATION COMPLEX GINS PROTEIN PSF3"/>
    <property type="match status" value="1"/>
</dbReference>
<feature type="compositionally biased region" description="Polar residues" evidence="5">
    <location>
        <begin position="175"/>
        <end position="185"/>
    </location>
</feature>
<evidence type="ECO:0000256" key="1">
    <source>
        <dbReference type="ARBA" id="ARBA00004123"/>
    </source>
</evidence>
<dbReference type="AlphaFoldDB" id="A0AAD1XWH5"/>
<dbReference type="SUPFAM" id="SSF158573">
    <property type="entry name" value="GINS helical bundle-like"/>
    <property type="match status" value="1"/>
</dbReference>
<dbReference type="InterPro" id="IPR010492">
    <property type="entry name" value="GINS_Psf3"/>
</dbReference>
<dbReference type="EMBL" id="CAMPGE010021704">
    <property type="protein sequence ID" value="CAI2379831.1"/>
    <property type="molecule type" value="Genomic_DNA"/>
</dbReference>
<sequence length="197" mass="23097">MDTEDYWSIDTILAEEQKIKCSMLTSIHEYGHLCEAGKENLEEGDKLEMPLWLAKSLYSEEKVDIAIPKFFSTSFRETLAADSTIVLLKDKCNYFYENATILSEILKSEKLKEIIPVVHKAFVERMRMISDYAEGESEVQNNNMFIRRLCHIEKELFVHNKQRIKETVNFKQQHSVQENYGAQDNSMRKPGKRVRHN</sequence>
<name>A0AAD1XWH5_EUPCR</name>
<accession>A0AAD1XWH5</accession>
<feature type="region of interest" description="Disordered" evidence="5">
    <location>
        <begin position="175"/>
        <end position="197"/>
    </location>
</feature>
<evidence type="ECO:0000256" key="2">
    <source>
        <dbReference type="ARBA" id="ARBA00006343"/>
    </source>
</evidence>
<evidence type="ECO:0008006" key="10">
    <source>
        <dbReference type="Google" id="ProtNLM"/>
    </source>
</evidence>
<dbReference type="GO" id="GO:0000811">
    <property type="term" value="C:GINS complex"/>
    <property type="evidence" value="ECO:0007669"/>
    <property type="project" value="TreeGrafter"/>
</dbReference>
<organism evidence="8 9">
    <name type="scientific">Euplotes crassus</name>
    <dbReference type="NCBI Taxonomy" id="5936"/>
    <lineage>
        <taxon>Eukaryota</taxon>
        <taxon>Sar</taxon>
        <taxon>Alveolata</taxon>
        <taxon>Ciliophora</taxon>
        <taxon>Intramacronucleata</taxon>
        <taxon>Spirotrichea</taxon>
        <taxon>Hypotrichia</taxon>
        <taxon>Euplotida</taxon>
        <taxon>Euplotidae</taxon>
        <taxon>Moneuplotes</taxon>
    </lineage>
</organism>
<dbReference type="InterPro" id="IPR021151">
    <property type="entry name" value="GINS_A"/>
</dbReference>
<keyword evidence="9" id="KW-1185">Reference proteome</keyword>
<comment type="caution">
    <text evidence="8">The sequence shown here is derived from an EMBL/GenBank/DDBJ whole genome shotgun (WGS) entry which is preliminary data.</text>
</comment>
<dbReference type="InterPro" id="IPR036224">
    <property type="entry name" value="GINS_bundle-like_dom_sf"/>
</dbReference>
<evidence type="ECO:0000313" key="8">
    <source>
        <dbReference type="EMBL" id="CAI2379831.1"/>
    </source>
</evidence>
<dbReference type="PANTHER" id="PTHR22768">
    <property type="entry name" value="DNA REPLICATION COMPLEX GINS PROTEIN PSF3"/>
    <property type="match status" value="1"/>
</dbReference>
<dbReference type="InterPro" id="IPR038437">
    <property type="entry name" value="GINS_Psf3_sf"/>
</dbReference>
<evidence type="ECO:0000256" key="4">
    <source>
        <dbReference type="ARBA" id="ARBA00023242"/>
    </source>
</evidence>
<keyword evidence="4" id="KW-0539">Nucleus</keyword>
<gene>
    <name evidence="8" type="ORF">ECRASSUSDP1_LOCUS21251</name>
</gene>
<feature type="domain" description="DNA replication complex GINS protein PSF3 N-terminal" evidence="7">
    <location>
        <begin position="7"/>
        <end position="58"/>
    </location>
</feature>
<evidence type="ECO:0000256" key="5">
    <source>
        <dbReference type="SAM" id="MobiDB-lite"/>
    </source>
</evidence>
<dbReference type="InterPro" id="IPR055221">
    <property type="entry name" value="PSF3_N"/>
</dbReference>
<keyword evidence="3" id="KW-0235">DNA replication</keyword>
<evidence type="ECO:0000259" key="7">
    <source>
        <dbReference type="Pfam" id="PF22466"/>
    </source>
</evidence>
<dbReference type="GO" id="GO:1902975">
    <property type="term" value="P:mitotic DNA replication initiation"/>
    <property type="evidence" value="ECO:0007669"/>
    <property type="project" value="TreeGrafter"/>
</dbReference>
<dbReference type="CDD" id="cd21693">
    <property type="entry name" value="GINS_B_Psf3"/>
    <property type="match status" value="1"/>
</dbReference>
<comment type="similarity">
    <text evidence="2">Belongs to the GINS3/PSF3 family.</text>
</comment>
<dbReference type="Proteomes" id="UP001295684">
    <property type="component" value="Unassembled WGS sequence"/>
</dbReference>
<evidence type="ECO:0000259" key="6">
    <source>
        <dbReference type="Pfam" id="PF05916"/>
    </source>
</evidence>
<dbReference type="Pfam" id="PF05916">
    <property type="entry name" value="Sld5"/>
    <property type="match status" value="1"/>
</dbReference>
<evidence type="ECO:0000256" key="3">
    <source>
        <dbReference type="ARBA" id="ARBA00022705"/>
    </source>
</evidence>
<dbReference type="Gene3D" id="1.20.58.2050">
    <property type="match status" value="1"/>
</dbReference>
<protein>
    <recommendedName>
        <fullName evidence="10">DNA replication complex GINS protein PSF3</fullName>
    </recommendedName>
</protein>
<evidence type="ECO:0000313" key="9">
    <source>
        <dbReference type="Proteomes" id="UP001295684"/>
    </source>
</evidence>
<dbReference type="SUPFAM" id="SSF160059">
    <property type="entry name" value="PriA/YqbF domain"/>
    <property type="match status" value="1"/>
</dbReference>
<reference evidence="8" key="1">
    <citation type="submission" date="2023-07" db="EMBL/GenBank/DDBJ databases">
        <authorList>
            <consortium name="AG Swart"/>
            <person name="Singh M."/>
            <person name="Singh A."/>
            <person name="Seah K."/>
            <person name="Emmerich C."/>
        </authorList>
    </citation>
    <scope>NUCLEOTIDE SEQUENCE</scope>
    <source>
        <strain evidence="8">DP1</strain>
    </source>
</reference>
<feature type="domain" description="GINS subunit" evidence="6">
    <location>
        <begin position="71"/>
        <end position="159"/>
    </location>
</feature>
<comment type="subcellular location">
    <subcellularLocation>
        <location evidence="1">Nucleus</location>
    </subcellularLocation>
</comment>